<comment type="similarity">
    <text evidence="2">Belongs to the JARID1 histone demethylase family.</text>
</comment>
<evidence type="ECO:0000313" key="6">
    <source>
        <dbReference type="EMBL" id="KAF6144761.1"/>
    </source>
</evidence>
<dbReference type="GO" id="GO:0000785">
    <property type="term" value="C:chromatin"/>
    <property type="evidence" value="ECO:0007669"/>
    <property type="project" value="TreeGrafter"/>
</dbReference>
<name>A0A7J7LQ26_9MAGN</name>
<keyword evidence="7" id="KW-1185">Reference proteome</keyword>
<evidence type="ECO:0000256" key="1">
    <source>
        <dbReference type="ARBA" id="ARBA00004123"/>
    </source>
</evidence>
<dbReference type="GO" id="GO:0000118">
    <property type="term" value="C:histone deacetylase complex"/>
    <property type="evidence" value="ECO:0007669"/>
    <property type="project" value="TreeGrafter"/>
</dbReference>
<dbReference type="GO" id="GO:0032454">
    <property type="term" value="F:histone H3K9 demethylase activity"/>
    <property type="evidence" value="ECO:0007669"/>
    <property type="project" value="InterPro"/>
</dbReference>
<dbReference type="AlphaFoldDB" id="A0A7J7LQ26"/>
<accession>A0A7J7LQ26</accession>
<dbReference type="InterPro" id="IPR045109">
    <property type="entry name" value="LSDs-like"/>
</dbReference>
<evidence type="ECO:0000256" key="3">
    <source>
        <dbReference type="ARBA" id="ARBA00022723"/>
    </source>
</evidence>
<dbReference type="OrthoDB" id="1673939at2759"/>
<dbReference type="GO" id="GO:0006357">
    <property type="term" value="P:regulation of transcription by RNA polymerase II"/>
    <property type="evidence" value="ECO:0007669"/>
    <property type="project" value="TreeGrafter"/>
</dbReference>
<organism evidence="6 7">
    <name type="scientific">Kingdonia uniflora</name>
    <dbReference type="NCBI Taxonomy" id="39325"/>
    <lineage>
        <taxon>Eukaryota</taxon>
        <taxon>Viridiplantae</taxon>
        <taxon>Streptophyta</taxon>
        <taxon>Embryophyta</taxon>
        <taxon>Tracheophyta</taxon>
        <taxon>Spermatophyta</taxon>
        <taxon>Magnoliopsida</taxon>
        <taxon>Ranunculales</taxon>
        <taxon>Circaeasteraceae</taxon>
        <taxon>Kingdonia</taxon>
    </lineage>
</organism>
<evidence type="ECO:0000256" key="5">
    <source>
        <dbReference type="SAM" id="MobiDB-lite"/>
    </source>
</evidence>
<sequence>MSDFRTGLNLENFNRSAGAVLFFKGYHNFDSNKVCEIKLARVQYGSSDAINILLGALCQVKYVKSRTSLANLGVTMTTAPSRKCFCHQRITGSHLQCYSCWQEWAIIRRFEIARLLLSVRRAYLSAYDPIFSMTLRYLISIHKGFCLRQGISSPILDLTERLLLEERDPPPVPQESLYEARLIDKVDIQVLAHVVELTRQGAIDSLEFSKGIFFKHFRTKLNVELLDELVHECCVYRGLVEGGITSSFTSSFSLILFSPFYNFGSTFLMIMVITPGLLQVIMGRRLGVDEPLLMKLMRAVLHTHNEWFRLQMCKDLFEGLLKIDSLEEIKAPLIIDDISKKNTDNTTPGSSQMTTSSSNSMVKDGNSPTQVSFGDVICDEIAILKVMNGVQEKSMATVDKISDIIVNSPHKIVSRKFHDYFFSQTLSLIFIGGISEALPSNMLMEISSAFGILRAYRFQFYKEINGSCVKPSSKERITSREKVNYCQYMVHALLPILKQFDQEQKLEKALEARIQGNSEIASEIHLAILKWPYVLHISNFYRTSIADYHRSCLRCSYDFCLGCCQDVHSGCLQRVDGWKVKENGTISCPPKELGGCGCRLLELKFGDNDFSNKNLRKAARRECSGENYLYFVRIQDIQDSDQEHFQKYWINGDPVIVGDALDMASCLSRDPIILSRALREKKTSKVFKNQSHLEEIAIDCLLWSEVDHPIHDQTFYLTSEHKKKLHGEFGYARLFNEAA</sequence>
<reference evidence="6 7" key="1">
    <citation type="journal article" date="2020" name="IScience">
        <title>Genome Sequencing of the Endangered Kingdonia uniflora (Circaeasteraceae, Ranunculales) Reveals Potential Mechanisms of Evolutionary Specialization.</title>
        <authorList>
            <person name="Sun Y."/>
            <person name="Deng T."/>
            <person name="Zhang A."/>
            <person name="Moore M.J."/>
            <person name="Landis J.B."/>
            <person name="Lin N."/>
            <person name="Zhang H."/>
            <person name="Zhang X."/>
            <person name="Huang J."/>
            <person name="Zhang X."/>
            <person name="Sun H."/>
            <person name="Wang H."/>
        </authorList>
    </citation>
    <scope>NUCLEOTIDE SEQUENCE [LARGE SCALE GENOMIC DNA]</scope>
    <source>
        <strain evidence="6">TB1705</strain>
        <tissue evidence="6">Leaf</tissue>
    </source>
</reference>
<proteinExistence type="inferred from homology"/>
<dbReference type="PANTHER" id="PTHR12549:SF11">
    <property type="entry name" value="LYSINE-SPECIFIC DEMETHYLASE JMJ25"/>
    <property type="match status" value="1"/>
</dbReference>
<feature type="compositionally biased region" description="Low complexity" evidence="5">
    <location>
        <begin position="346"/>
        <end position="360"/>
    </location>
</feature>
<dbReference type="EMBL" id="JACGCM010002112">
    <property type="protein sequence ID" value="KAF6144761.1"/>
    <property type="molecule type" value="Genomic_DNA"/>
</dbReference>
<dbReference type="Proteomes" id="UP000541444">
    <property type="component" value="Unassembled WGS sequence"/>
</dbReference>
<keyword evidence="4" id="KW-0539">Nucleus</keyword>
<dbReference type="GO" id="GO:0003712">
    <property type="term" value="F:transcription coregulator activity"/>
    <property type="evidence" value="ECO:0007669"/>
    <property type="project" value="TreeGrafter"/>
</dbReference>
<evidence type="ECO:0000256" key="2">
    <source>
        <dbReference type="ARBA" id="ARBA00006801"/>
    </source>
</evidence>
<dbReference type="GO" id="GO:0046872">
    <property type="term" value="F:metal ion binding"/>
    <property type="evidence" value="ECO:0007669"/>
    <property type="project" value="UniProtKB-KW"/>
</dbReference>
<dbReference type="Gene3D" id="2.60.120.650">
    <property type="entry name" value="Cupin"/>
    <property type="match status" value="1"/>
</dbReference>
<protein>
    <submittedName>
        <fullName evidence="6">Uncharacterized protein</fullName>
    </submittedName>
</protein>
<dbReference type="PANTHER" id="PTHR12549">
    <property type="entry name" value="JMJC DOMAIN-CONTAINING HISTONE DEMETHYLATION PROTEIN"/>
    <property type="match status" value="1"/>
</dbReference>
<keyword evidence="3" id="KW-0479">Metal-binding</keyword>
<feature type="region of interest" description="Disordered" evidence="5">
    <location>
        <begin position="343"/>
        <end position="366"/>
    </location>
</feature>
<comment type="subcellular location">
    <subcellularLocation>
        <location evidence="1">Nucleus</location>
    </subcellularLocation>
</comment>
<evidence type="ECO:0000313" key="7">
    <source>
        <dbReference type="Proteomes" id="UP000541444"/>
    </source>
</evidence>
<dbReference type="GO" id="GO:0031490">
    <property type="term" value="F:chromatin DNA binding"/>
    <property type="evidence" value="ECO:0007669"/>
    <property type="project" value="TreeGrafter"/>
</dbReference>
<gene>
    <name evidence="6" type="ORF">GIB67_016835</name>
</gene>
<comment type="caution">
    <text evidence="6">The sequence shown here is derived from an EMBL/GenBank/DDBJ whole genome shotgun (WGS) entry which is preliminary data.</text>
</comment>
<evidence type="ECO:0000256" key="4">
    <source>
        <dbReference type="ARBA" id="ARBA00023242"/>
    </source>
</evidence>